<dbReference type="Proteomes" id="UP000292082">
    <property type="component" value="Unassembled WGS sequence"/>
</dbReference>
<evidence type="ECO:0000313" key="1">
    <source>
        <dbReference type="EMBL" id="TBU55101.1"/>
    </source>
</evidence>
<accession>A0A4Q9PLP8</accession>
<proteinExistence type="predicted"/>
<keyword evidence="2" id="KW-1185">Reference proteome</keyword>
<evidence type="ECO:0000313" key="2">
    <source>
        <dbReference type="Proteomes" id="UP000292082"/>
    </source>
</evidence>
<protein>
    <submittedName>
        <fullName evidence="1">Uncharacterized protein</fullName>
    </submittedName>
</protein>
<organism evidence="1 2">
    <name type="scientific">Dichomitus squalens</name>
    <dbReference type="NCBI Taxonomy" id="114155"/>
    <lineage>
        <taxon>Eukaryota</taxon>
        <taxon>Fungi</taxon>
        <taxon>Dikarya</taxon>
        <taxon>Basidiomycota</taxon>
        <taxon>Agaricomycotina</taxon>
        <taxon>Agaricomycetes</taxon>
        <taxon>Polyporales</taxon>
        <taxon>Polyporaceae</taxon>
        <taxon>Dichomitus</taxon>
    </lineage>
</organism>
<reference evidence="1 2" key="1">
    <citation type="submission" date="2019-01" db="EMBL/GenBank/DDBJ databases">
        <title>Draft genome sequences of three monokaryotic isolates of the white-rot basidiomycete fungus Dichomitus squalens.</title>
        <authorList>
            <consortium name="DOE Joint Genome Institute"/>
            <person name="Lopez S.C."/>
            <person name="Andreopoulos B."/>
            <person name="Pangilinan J."/>
            <person name="Lipzen A."/>
            <person name="Riley R."/>
            <person name="Ahrendt S."/>
            <person name="Ng V."/>
            <person name="Barry K."/>
            <person name="Daum C."/>
            <person name="Grigoriev I.V."/>
            <person name="Hilden K.S."/>
            <person name="Makela M.R."/>
            <person name="de Vries R.P."/>
        </authorList>
    </citation>
    <scope>NUCLEOTIDE SEQUENCE [LARGE SCALE GENOMIC DNA]</scope>
    <source>
        <strain evidence="1 2">CBS 464.89</strain>
    </source>
</reference>
<gene>
    <name evidence="1" type="ORF">BD310DRAFT_713156</name>
</gene>
<dbReference type="EMBL" id="ML145175">
    <property type="protein sequence ID" value="TBU55101.1"/>
    <property type="molecule type" value="Genomic_DNA"/>
</dbReference>
<name>A0A4Q9PLP8_9APHY</name>
<dbReference type="AlphaFoldDB" id="A0A4Q9PLP8"/>
<sequence length="111" mass="11958">MRRTVCLQEEKVSHLRTQRDLTHDTVLGLDHFAGSSCSESVRNGGGSVYQNVCTPLLYPPKDTVGTGGSLGLDWAYCASQLYSRFESLWDDVGSVLAVAVLSHAEGICGPL</sequence>